<accession>A0A2I0AIV3</accession>
<keyword evidence="1" id="KW-0472">Membrane</keyword>
<dbReference type="STRING" id="1088818.A0A2I0AIV3"/>
<evidence type="ECO:0000313" key="3">
    <source>
        <dbReference type="EMBL" id="PKA55477.1"/>
    </source>
</evidence>
<dbReference type="PANTHER" id="PTHR32297">
    <property type="entry name" value="SODIUM CHANNEL MODIFIER 1"/>
    <property type="match status" value="1"/>
</dbReference>
<feature type="transmembrane region" description="Helical" evidence="1">
    <location>
        <begin position="61"/>
        <end position="83"/>
    </location>
</feature>
<reference evidence="3 4" key="1">
    <citation type="journal article" date="2017" name="Nature">
        <title>The Apostasia genome and the evolution of orchids.</title>
        <authorList>
            <person name="Zhang G.Q."/>
            <person name="Liu K.W."/>
            <person name="Li Z."/>
            <person name="Lohaus R."/>
            <person name="Hsiao Y.Y."/>
            <person name="Niu S.C."/>
            <person name="Wang J.Y."/>
            <person name="Lin Y.C."/>
            <person name="Xu Q."/>
            <person name="Chen L.J."/>
            <person name="Yoshida K."/>
            <person name="Fujiwara S."/>
            <person name="Wang Z.W."/>
            <person name="Zhang Y.Q."/>
            <person name="Mitsuda N."/>
            <person name="Wang M."/>
            <person name="Liu G.H."/>
            <person name="Pecoraro L."/>
            <person name="Huang H.X."/>
            <person name="Xiao X.J."/>
            <person name="Lin M."/>
            <person name="Wu X.Y."/>
            <person name="Wu W.L."/>
            <person name="Chen Y.Y."/>
            <person name="Chang S.B."/>
            <person name="Sakamoto S."/>
            <person name="Ohme-Takagi M."/>
            <person name="Yagi M."/>
            <person name="Zeng S.J."/>
            <person name="Shen C.Y."/>
            <person name="Yeh C.M."/>
            <person name="Luo Y.B."/>
            <person name="Tsai W.C."/>
            <person name="Van de Peer Y."/>
            <person name="Liu Z.J."/>
        </authorList>
    </citation>
    <scope>NUCLEOTIDE SEQUENCE [LARGE SCALE GENOMIC DNA]</scope>
    <source>
        <strain evidence="4">cv. Shenzhen</strain>
        <tissue evidence="3">Stem</tissue>
    </source>
</reference>
<keyword evidence="1" id="KW-0812">Transmembrane</keyword>
<feature type="domain" description="Sodium channel modifier 1 zinc-finger" evidence="2">
    <location>
        <begin position="44"/>
        <end position="61"/>
    </location>
</feature>
<evidence type="ECO:0000313" key="4">
    <source>
        <dbReference type="Proteomes" id="UP000236161"/>
    </source>
</evidence>
<evidence type="ECO:0000259" key="2">
    <source>
        <dbReference type="Pfam" id="PF15803"/>
    </source>
</evidence>
<name>A0A2I0AIV3_9ASPA</name>
<organism evidence="3 4">
    <name type="scientific">Apostasia shenzhenica</name>
    <dbReference type="NCBI Taxonomy" id="1088818"/>
    <lineage>
        <taxon>Eukaryota</taxon>
        <taxon>Viridiplantae</taxon>
        <taxon>Streptophyta</taxon>
        <taxon>Embryophyta</taxon>
        <taxon>Tracheophyta</taxon>
        <taxon>Spermatophyta</taxon>
        <taxon>Magnoliopsida</taxon>
        <taxon>Liliopsida</taxon>
        <taxon>Asparagales</taxon>
        <taxon>Orchidaceae</taxon>
        <taxon>Apostasioideae</taxon>
        <taxon>Apostasia</taxon>
    </lineage>
</organism>
<dbReference type="InterPro" id="IPR031622">
    <property type="entry name" value="Znf-SCNM1"/>
</dbReference>
<dbReference type="PANTHER" id="PTHR32297:SF1">
    <property type="entry name" value="SODIUM CHANNEL MODIFIER 1"/>
    <property type="match status" value="1"/>
</dbReference>
<keyword evidence="4" id="KW-1185">Reference proteome</keyword>
<keyword evidence="1" id="KW-1133">Transmembrane helix</keyword>
<dbReference type="EMBL" id="KZ451979">
    <property type="protein sequence ID" value="PKA55477.1"/>
    <property type="molecule type" value="Genomic_DNA"/>
</dbReference>
<dbReference type="AlphaFoldDB" id="A0A2I0AIV3"/>
<dbReference type="GO" id="GO:0005634">
    <property type="term" value="C:nucleus"/>
    <property type="evidence" value="ECO:0007669"/>
    <property type="project" value="TreeGrafter"/>
</dbReference>
<gene>
    <name evidence="3" type="ORF">AXF42_Ash006679</name>
</gene>
<protein>
    <recommendedName>
        <fullName evidence="2">Sodium channel modifier 1 zinc-finger domain-containing protein</fullName>
    </recommendedName>
</protein>
<evidence type="ECO:0000256" key="1">
    <source>
        <dbReference type="SAM" id="Phobius"/>
    </source>
</evidence>
<proteinExistence type="predicted"/>
<dbReference type="Proteomes" id="UP000236161">
    <property type="component" value="Unassembled WGS sequence"/>
</dbReference>
<sequence length="271" mass="30810">MSAFGGDSWSREAQHRKRRVDDLLLSSSAAACSYEKLSNGKFACLVCPHNPVLDSPLILSIWSSLVFCGTCMWIFVTGLLYFATIRMHMKGSRHIAAETRLRERELSREEEINKRIALFGDAKGISNSTTPFHRPKGSYVKSKPLTERTRQAIRETQCKEVIYQSTKGRSSSSVITASSIRHFPSCSPPDHISLPIHGTSFSVINHNESATDPKMLLDWNAELVKRREKEMRFIAAGWKRDCHGKWFKDENVSYLVFLYLMPLLHEVSTLD</sequence>
<dbReference type="InterPro" id="IPR033570">
    <property type="entry name" value="SCNM1"/>
</dbReference>
<dbReference type="Pfam" id="PF15803">
    <property type="entry name" value="zf-SCNM1"/>
    <property type="match status" value="1"/>
</dbReference>
<dbReference type="GO" id="GO:0008380">
    <property type="term" value="P:RNA splicing"/>
    <property type="evidence" value="ECO:0007669"/>
    <property type="project" value="InterPro"/>
</dbReference>
<dbReference type="OrthoDB" id="1924550at2759"/>